<dbReference type="OrthoDB" id="443981at2759"/>
<dbReference type="CDD" id="cd14279">
    <property type="entry name" value="CUE"/>
    <property type="match status" value="1"/>
</dbReference>
<reference evidence="3 4" key="1">
    <citation type="journal article" date="2018" name="Front. Microbiol.">
        <title>Genome-Wide Analysis of Corynespora cassiicola Leaf Fall Disease Putative Effectors.</title>
        <authorList>
            <person name="Lopez D."/>
            <person name="Ribeiro S."/>
            <person name="Label P."/>
            <person name="Fumanal B."/>
            <person name="Venisse J.S."/>
            <person name="Kohler A."/>
            <person name="de Oliveira R.R."/>
            <person name="Labutti K."/>
            <person name="Lipzen A."/>
            <person name="Lail K."/>
            <person name="Bauer D."/>
            <person name="Ohm R.A."/>
            <person name="Barry K.W."/>
            <person name="Spatafora J."/>
            <person name="Grigoriev I.V."/>
            <person name="Martin F.M."/>
            <person name="Pujade-Renaud V."/>
        </authorList>
    </citation>
    <scope>NUCLEOTIDE SEQUENCE [LARGE SCALE GENOMIC DNA]</scope>
    <source>
        <strain evidence="3 4">Philippines</strain>
    </source>
</reference>
<dbReference type="InterPro" id="IPR002625">
    <property type="entry name" value="Smr_dom"/>
</dbReference>
<dbReference type="PANTHER" id="PTHR46535">
    <property type="entry name" value="NEDD4-BINDING PROTEIN 2"/>
    <property type="match status" value="1"/>
</dbReference>
<dbReference type="InterPro" id="IPR058864">
    <property type="entry name" value="UBA_10"/>
</dbReference>
<dbReference type="InterPro" id="IPR052772">
    <property type="entry name" value="Endo/PolyKinase_Domain-Protein"/>
</dbReference>
<dbReference type="Pfam" id="PF26286">
    <property type="entry name" value="UBA_10"/>
    <property type="match status" value="1"/>
</dbReference>
<dbReference type="EMBL" id="KZ678128">
    <property type="protein sequence ID" value="PSN75198.1"/>
    <property type="molecule type" value="Genomic_DNA"/>
</dbReference>
<name>A0A2T2PCU9_CORCC</name>
<feature type="domain" description="Smr" evidence="2">
    <location>
        <begin position="449"/>
        <end position="535"/>
    </location>
</feature>
<organism evidence="3 4">
    <name type="scientific">Corynespora cassiicola Philippines</name>
    <dbReference type="NCBI Taxonomy" id="1448308"/>
    <lineage>
        <taxon>Eukaryota</taxon>
        <taxon>Fungi</taxon>
        <taxon>Dikarya</taxon>
        <taxon>Ascomycota</taxon>
        <taxon>Pezizomycotina</taxon>
        <taxon>Dothideomycetes</taxon>
        <taxon>Pleosporomycetidae</taxon>
        <taxon>Pleosporales</taxon>
        <taxon>Corynesporascaceae</taxon>
        <taxon>Corynespora</taxon>
    </lineage>
</organism>
<feature type="region of interest" description="Disordered" evidence="1">
    <location>
        <begin position="197"/>
        <end position="237"/>
    </location>
</feature>
<dbReference type="PANTHER" id="PTHR46535:SF1">
    <property type="entry name" value="NEDD4-BINDING PROTEIN 2"/>
    <property type="match status" value="1"/>
</dbReference>
<dbReference type="InterPro" id="IPR013899">
    <property type="entry name" value="DUF1771"/>
</dbReference>
<dbReference type="SMART" id="SM01162">
    <property type="entry name" value="DUF1771"/>
    <property type="match status" value="1"/>
</dbReference>
<evidence type="ECO:0000259" key="2">
    <source>
        <dbReference type="PROSITE" id="PS50828"/>
    </source>
</evidence>
<feature type="region of interest" description="Disordered" evidence="1">
    <location>
        <begin position="53"/>
        <end position="99"/>
    </location>
</feature>
<proteinExistence type="predicted"/>
<dbReference type="STRING" id="1448308.A0A2T2PCU9"/>
<dbReference type="GO" id="GO:0004519">
    <property type="term" value="F:endonuclease activity"/>
    <property type="evidence" value="ECO:0007669"/>
    <property type="project" value="TreeGrafter"/>
</dbReference>
<dbReference type="SUPFAM" id="SSF160443">
    <property type="entry name" value="SMR domain-like"/>
    <property type="match status" value="1"/>
</dbReference>
<dbReference type="InterPro" id="IPR036063">
    <property type="entry name" value="Smr_dom_sf"/>
</dbReference>
<accession>A0A2T2PCU9</accession>
<dbReference type="GO" id="GO:0005634">
    <property type="term" value="C:nucleus"/>
    <property type="evidence" value="ECO:0007669"/>
    <property type="project" value="TreeGrafter"/>
</dbReference>
<evidence type="ECO:0000313" key="4">
    <source>
        <dbReference type="Proteomes" id="UP000240883"/>
    </source>
</evidence>
<protein>
    <recommendedName>
        <fullName evidence="2">Smr domain-containing protein</fullName>
    </recommendedName>
</protein>
<dbReference type="AlphaFoldDB" id="A0A2T2PCU9"/>
<dbReference type="Proteomes" id="UP000240883">
    <property type="component" value="Unassembled WGS sequence"/>
</dbReference>
<keyword evidence="4" id="KW-1185">Reference proteome</keyword>
<gene>
    <name evidence="3" type="ORF">BS50DRAFT_34313</name>
</gene>
<evidence type="ECO:0000256" key="1">
    <source>
        <dbReference type="SAM" id="MobiDB-lite"/>
    </source>
</evidence>
<dbReference type="PROSITE" id="PS50828">
    <property type="entry name" value="SMR"/>
    <property type="match status" value="1"/>
</dbReference>
<evidence type="ECO:0000313" key="3">
    <source>
        <dbReference type="EMBL" id="PSN75198.1"/>
    </source>
</evidence>
<feature type="compositionally biased region" description="Basic residues" evidence="1">
    <location>
        <begin position="202"/>
        <end position="216"/>
    </location>
</feature>
<feature type="compositionally biased region" description="Polar residues" evidence="1">
    <location>
        <begin position="83"/>
        <end position="94"/>
    </location>
</feature>
<sequence length="538" mass="57052">MGEDLRILEQEFCPPLDPALVYAIYSDYAGEANGLALARETLEGVKQTAIAEQATDFDPSGSSGNAVRDANQRSSDDAESAETWASQTTETDCTSLSNGLSSMSLGGASRSGSSDWSEGGFFHETEKLDTQSKEVLLAETFPTLRPDLVAHILKKCHNDFSKATDELLNRVYLEDASSSPSEDAMVAKGIDAFAEEYQAPQRGRKGRAKRKQKKSAAQHARPFSATELDDAATGPVTNKWADGNRDIEFITSRTKIPPATVASVYHANGASLADTIMTLVETDLSKRKGEEPDPQCIEDAVGLTPQFPSLALDHAVALIHLAAPSTRKAEELASALFVKPGTPAGTKGGLQVVPRYAPVNLSDSEPEPSTTPMLAPSALPHTSTTLAVARSHAFTQASAAYRKGKSTPLMKAAAGYYAQVGRDLNANLRVANEADADALVASQSSATYLDLHGVSVASATRIAKEKTRSWWNGLGEERIPGGGRRGAGGGYRIVTGLGRHSEGGKGKIGPAVVRTLVKEGWKIEVGSGELVVMGRARK</sequence>
<dbReference type="Gene3D" id="3.30.1370.110">
    <property type="match status" value="1"/>
</dbReference>